<feature type="region of interest" description="Disordered" evidence="1">
    <location>
        <begin position="1384"/>
        <end position="1470"/>
    </location>
</feature>
<feature type="compositionally biased region" description="Basic and acidic residues" evidence="1">
    <location>
        <begin position="1058"/>
        <end position="1072"/>
    </location>
</feature>
<feature type="compositionally biased region" description="Polar residues" evidence="1">
    <location>
        <begin position="1459"/>
        <end position="1468"/>
    </location>
</feature>
<feature type="compositionally biased region" description="Polar residues" evidence="1">
    <location>
        <begin position="80"/>
        <end position="98"/>
    </location>
</feature>
<feature type="region of interest" description="Disordered" evidence="1">
    <location>
        <begin position="759"/>
        <end position="791"/>
    </location>
</feature>
<feature type="compositionally biased region" description="Basic and acidic residues" evidence="1">
    <location>
        <begin position="1924"/>
        <end position="1938"/>
    </location>
</feature>
<feature type="compositionally biased region" description="Pro residues" evidence="1">
    <location>
        <begin position="164"/>
        <end position="181"/>
    </location>
</feature>
<feature type="compositionally biased region" description="Basic and acidic residues" evidence="1">
    <location>
        <begin position="1327"/>
        <end position="1337"/>
    </location>
</feature>
<dbReference type="OrthoDB" id="6107953at2759"/>
<feature type="compositionally biased region" description="Acidic residues" evidence="1">
    <location>
        <begin position="1539"/>
        <end position="1560"/>
    </location>
</feature>
<feature type="compositionally biased region" description="Acidic residues" evidence="1">
    <location>
        <begin position="1226"/>
        <end position="1238"/>
    </location>
</feature>
<reference evidence="2 3" key="1">
    <citation type="submission" date="2020-11" db="EMBL/GenBank/DDBJ databases">
        <authorList>
            <person name="Wallbank WR R."/>
            <person name="Pardo Diaz C."/>
            <person name="Kozak K."/>
            <person name="Martin S."/>
            <person name="Jiggins C."/>
            <person name="Moest M."/>
            <person name="Warren A I."/>
            <person name="Generalovic N T."/>
            <person name="Byers J.R.P. K."/>
            <person name="Montejo-Kovacevich G."/>
            <person name="Yen C E."/>
        </authorList>
    </citation>
    <scope>NUCLEOTIDE SEQUENCE [LARGE SCALE GENOMIC DNA]</scope>
</reference>
<feature type="compositionally biased region" description="Acidic residues" evidence="1">
    <location>
        <begin position="1038"/>
        <end position="1048"/>
    </location>
</feature>
<feature type="compositionally biased region" description="Basic and acidic residues" evidence="1">
    <location>
        <begin position="1009"/>
        <end position="1037"/>
    </location>
</feature>
<feature type="compositionally biased region" description="Basic and acidic residues" evidence="1">
    <location>
        <begin position="1619"/>
        <end position="1631"/>
    </location>
</feature>
<feature type="compositionally biased region" description="Low complexity" evidence="1">
    <location>
        <begin position="1940"/>
        <end position="1950"/>
    </location>
</feature>
<feature type="compositionally biased region" description="Low complexity" evidence="1">
    <location>
        <begin position="351"/>
        <end position="368"/>
    </location>
</feature>
<feature type="compositionally biased region" description="Polar residues" evidence="1">
    <location>
        <begin position="1668"/>
        <end position="1680"/>
    </location>
</feature>
<feature type="compositionally biased region" description="Basic and acidic residues" evidence="1">
    <location>
        <begin position="1529"/>
        <end position="1538"/>
    </location>
</feature>
<keyword evidence="3" id="KW-1185">Reference proteome</keyword>
<feature type="compositionally biased region" description="Low complexity" evidence="1">
    <location>
        <begin position="1193"/>
        <end position="1207"/>
    </location>
</feature>
<evidence type="ECO:0000256" key="1">
    <source>
        <dbReference type="SAM" id="MobiDB-lite"/>
    </source>
</evidence>
<feature type="compositionally biased region" description="Polar residues" evidence="1">
    <location>
        <begin position="1311"/>
        <end position="1326"/>
    </location>
</feature>
<evidence type="ECO:0000313" key="3">
    <source>
        <dbReference type="Proteomes" id="UP000594454"/>
    </source>
</evidence>
<feature type="region of interest" description="Disordered" evidence="1">
    <location>
        <begin position="1311"/>
        <end position="1350"/>
    </location>
</feature>
<feature type="compositionally biased region" description="Basic and acidic residues" evidence="1">
    <location>
        <begin position="686"/>
        <end position="695"/>
    </location>
</feature>
<feature type="compositionally biased region" description="Acidic residues" evidence="1">
    <location>
        <begin position="1150"/>
        <end position="1160"/>
    </location>
</feature>
<feature type="compositionally biased region" description="Low complexity" evidence="1">
    <location>
        <begin position="260"/>
        <end position="316"/>
    </location>
</feature>
<feature type="compositionally biased region" description="Basic and acidic residues" evidence="1">
    <location>
        <begin position="1095"/>
        <end position="1119"/>
    </location>
</feature>
<feature type="region of interest" description="Disordered" evidence="1">
    <location>
        <begin position="1708"/>
        <end position="1734"/>
    </location>
</feature>
<feature type="region of interest" description="Disordered" evidence="1">
    <location>
        <begin position="999"/>
        <end position="1074"/>
    </location>
</feature>
<feature type="compositionally biased region" description="Polar residues" evidence="1">
    <location>
        <begin position="1773"/>
        <end position="1792"/>
    </location>
</feature>
<feature type="region of interest" description="Disordered" evidence="1">
    <location>
        <begin position="1"/>
        <end position="39"/>
    </location>
</feature>
<gene>
    <name evidence="2" type="ORF">HERILL_LOCUS8345</name>
</gene>
<feature type="compositionally biased region" description="Low complexity" evidence="1">
    <location>
        <begin position="594"/>
        <end position="614"/>
    </location>
</feature>
<dbReference type="Proteomes" id="UP000594454">
    <property type="component" value="Chromosome 3"/>
</dbReference>
<feature type="region of interest" description="Disordered" evidence="1">
    <location>
        <begin position="64"/>
        <end position="625"/>
    </location>
</feature>
<feature type="compositionally biased region" description="Polar residues" evidence="1">
    <location>
        <begin position="215"/>
        <end position="226"/>
    </location>
</feature>
<feature type="region of interest" description="Disordered" evidence="1">
    <location>
        <begin position="1747"/>
        <end position="1796"/>
    </location>
</feature>
<feature type="compositionally biased region" description="Basic and acidic residues" evidence="1">
    <location>
        <begin position="189"/>
        <end position="208"/>
    </location>
</feature>
<feature type="region of interest" description="Disordered" evidence="1">
    <location>
        <begin position="1529"/>
        <end position="1578"/>
    </location>
</feature>
<name>A0A7R8UR70_HERIL</name>
<dbReference type="FunCoup" id="A0A7R8UR70">
    <property type="interactions" value="48"/>
</dbReference>
<feature type="compositionally biased region" description="Pro residues" evidence="1">
    <location>
        <begin position="118"/>
        <end position="127"/>
    </location>
</feature>
<feature type="compositionally biased region" description="Polar residues" evidence="1">
    <location>
        <begin position="1161"/>
        <end position="1172"/>
    </location>
</feature>
<feature type="compositionally biased region" description="Low complexity" evidence="1">
    <location>
        <begin position="543"/>
        <end position="553"/>
    </location>
</feature>
<feature type="compositionally biased region" description="Basic and acidic residues" evidence="1">
    <location>
        <begin position="1446"/>
        <end position="1456"/>
    </location>
</feature>
<dbReference type="EMBL" id="LR899011">
    <property type="protein sequence ID" value="CAD7085506.1"/>
    <property type="molecule type" value="Genomic_DNA"/>
</dbReference>
<feature type="compositionally biased region" description="Polar residues" evidence="1">
    <location>
        <begin position="561"/>
        <end position="592"/>
    </location>
</feature>
<feature type="region of interest" description="Disordered" evidence="1">
    <location>
        <begin position="1924"/>
        <end position="1970"/>
    </location>
</feature>
<accession>A0A7R8UR70</accession>
<feature type="compositionally biased region" description="Acidic residues" evidence="1">
    <location>
        <begin position="1413"/>
        <end position="1444"/>
    </location>
</feature>
<proteinExistence type="predicted"/>
<feature type="region of interest" description="Disordered" evidence="1">
    <location>
        <begin position="1088"/>
        <end position="1241"/>
    </location>
</feature>
<sequence>MDSSAGFSVPLPPTLPTNGSLPARRIQTQAPPSEPPACVQNAMMTKDKKPFTYTPGGIDLSQIKSPRMAKRIARNAQYEGVTNTPKQSPLAQDQQNSMGVGAPPPASAMGVPVQVFPTGPPPPPPAPAKSNSSSNAPPPPPPMSQLTAQSNGRDARKSPTPQNFEPPPLGCRPEIKIPPNPMASLRKVPKVEPKNDFWIEEYRKERSKSPLPGEGNQQEESANQQVRPEIAPSVSSPPTKPAKNEEDESDPHKDPNRIAFQQQRQQYQPPQQHQPAPQPQQYQAPPQSQQYQPSPQPQFQSYRPNQPSPQQQSQEPSYPPHMDPNRIAFQQQRQQQPSEMAPVRTPAGPYQQQQRQQPSTTTPVSPRVDSPFRSQDHPSLQRPLSPIKTQSSPQQTPQSPYYVRQSQQQPQSPYQQQPQSPYQQQQQPRQNVTSPPPQQKPTQVGTLYIAPVPPENLATGSEQQPRSAGPEQRPSWLSQRPNMKENPEWVREVNSPPAANRTQTPPINANQQSSGPGLRLQMNLNTSSSNAKEHIIPIQIEKTPTPSRTPSTPGFGPQPYSPGSQQYGSVTSPGSGYSSPNVAVIRNPNQFVDQGYNNFPNQWNNQTQQQGTQQRVMSPPAQQGGGRVIPISIERDDGPFNPNVVRGPISPAPIVIQNDPRAIQQARSNGIPPNQSKSFRVLQKITDTDSGRESDSEQAAELHGPQYSRQMGDANDQMRKMQINDNNQQAFVNRVDPRYRGGAIPSKTFQKLKSLTDKCPSQANKKDTTGVDSAKNAKDEAKTWGPIQRQTQRYVQQRPIYQQDDQPQQYVHPSEQQVHEPKIYTGSAIPSRSFKLLQAMTTPENAVKTEDSGVVENEQSNYYSPYDYPYPSPYSPSCTPLPYYIPDQNDPAWQIASQQPFYQPYSYYYPQYDTEGYGDYGNDFADDYDVKPIQGTPNIIITASDDDADMNEHAVGADEEQQPQYRNGLEEAGQKVVDLENEEESPIAILRRRLSQITNPDFGEETDQGDNKDLRSIESQDRNRLIPKAPCHEKTPEGENESEEESDELFTSSSSSEEVPKEKQNGSRDGLHAIKSVTNIKVYDMLDDDEQSLSQDKDSNEIHAEQLREDNVQDEDRVAEGFVISECHDDDSSNESEEEKLAEGIVDSGSDTEEENDITEDFQNIEIQNQLSVIYEEDTTESAERRNKKRTESFNSTSSTLSECSTTIANDQEDEEEIDLDNKTDTEEDDEEEADEENSVTVRLPLRLSFSRTSNDENITTVVVGDSEIQGSRRSSLKTIDDSTDFVFGDNDYQADATNTNDVSVTFSLPSRSNSMDRSGLISKTPSVDRETSAKDWDDSESDSESVSISVSLPMKRNKFMTQTLGDDLTNNIHEVVSDWDVHLEEESDEDDDPEDDTKREESTLVECIPETIVEEDEKEELEDEEEEEEEETSEEEEDEEGSESGDIKSVPDKLNDLNGKSSQTCMKNSEVIESANDMFDALREFRVWNDQARKRATEEREIIQKPEKLSLFNNQAEDDITKLFENLKNEEIKNKEGESEEDGEECSESTESSSSDEEAVAVPQSKTDVNEKKFNPLEESLSFVLEETKRKCDETFTKMNTRQDDNAKVSVRERIAAFEASKKSPEDMKSSRPILEITNNNTSAKKEILSRNSSIQRSESELEETDSGVTSDMSKPVSETDTDPECFTELKKMSRYQRAATHSRLFKLLQDESSFDEDKKTDDDEKPPEVVLRPKKKIIHNVSITRRSNPDAVKNAETMSQRRERLSLPLKMSNSIDADNLSTSNSPSSPAQPDGISEQLVNELVQSLLLKKDTHHLRNLPWAKLQAAAKRVLQEDLDLDSLENTSIESTPAMTPQDMKNEYQKSYADYYETWNRSGSPKTDPSVTDAASSKSFRTLHNQSPLLGQNQFRSVRCPRVLSSKSLNRDLSRVAESRESESPESYRSPRSSATPERSRDFLRASSLSRIGKV</sequence>
<feature type="compositionally biased region" description="Polar residues" evidence="1">
    <location>
        <begin position="500"/>
        <end position="515"/>
    </location>
</feature>
<feature type="region of interest" description="Disordered" evidence="1">
    <location>
        <begin position="686"/>
        <end position="709"/>
    </location>
</feature>
<feature type="compositionally biased region" description="Basic and acidic residues" evidence="1">
    <location>
        <begin position="482"/>
        <end position="491"/>
    </location>
</feature>
<feature type="compositionally biased region" description="Low complexity" evidence="1">
    <location>
        <begin position="385"/>
        <end position="430"/>
    </location>
</feature>
<feature type="compositionally biased region" description="Polar residues" evidence="1">
    <location>
        <begin position="16"/>
        <end position="31"/>
    </location>
</feature>
<feature type="compositionally biased region" description="Basic and acidic residues" evidence="1">
    <location>
        <begin position="764"/>
        <end position="782"/>
    </location>
</feature>
<evidence type="ECO:0000313" key="2">
    <source>
        <dbReference type="EMBL" id="CAD7085506.1"/>
    </source>
</evidence>
<dbReference type="InParanoid" id="A0A7R8UR70"/>
<feature type="compositionally biased region" description="Acidic residues" evidence="1">
    <location>
        <begin position="1386"/>
        <end position="1396"/>
    </location>
</feature>
<organism evidence="2 3">
    <name type="scientific">Hermetia illucens</name>
    <name type="common">Black soldier fly</name>
    <dbReference type="NCBI Taxonomy" id="343691"/>
    <lineage>
        <taxon>Eukaryota</taxon>
        <taxon>Metazoa</taxon>
        <taxon>Ecdysozoa</taxon>
        <taxon>Arthropoda</taxon>
        <taxon>Hexapoda</taxon>
        <taxon>Insecta</taxon>
        <taxon>Pterygota</taxon>
        <taxon>Neoptera</taxon>
        <taxon>Endopterygota</taxon>
        <taxon>Diptera</taxon>
        <taxon>Brachycera</taxon>
        <taxon>Stratiomyomorpha</taxon>
        <taxon>Stratiomyidae</taxon>
        <taxon>Hermetiinae</taxon>
        <taxon>Hermetia</taxon>
    </lineage>
</organism>
<protein>
    <submittedName>
        <fullName evidence="2">Uncharacterized protein</fullName>
    </submittedName>
</protein>
<feature type="region of interest" description="Disordered" evidence="1">
    <location>
        <begin position="1619"/>
        <end position="1690"/>
    </location>
</feature>